<dbReference type="GO" id="GO:0005739">
    <property type="term" value="C:mitochondrion"/>
    <property type="evidence" value="ECO:0007669"/>
    <property type="project" value="TreeGrafter"/>
</dbReference>
<dbReference type="GO" id="GO:0006099">
    <property type="term" value="P:tricarboxylic acid cycle"/>
    <property type="evidence" value="ECO:0007669"/>
    <property type="project" value="TreeGrafter"/>
</dbReference>
<dbReference type="GO" id="GO:0004776">
    <property type="term" value="F:succinate-CoA ligase (GDP-forming) activity"/>
    <property type="evidence" value="ECO:0007669"/>
    <property type="project" value="TreeGrafter"/>
</dbReference>
<dbReference type="Gene3D" id="3.40.50.720">
    <property type="entry name" value="NAD(P)-binding Rossmann-like Domain"/>
    <property type="match status" value="1"/>
</dbReference>
<dbReference type="Proteomes" id="UP000095009">
    <property type="component" value="Unassembled WGS sequence"/>
</dbReference>
<dbReference type="InterPro" id="IPR036291">
    <property type="entry name" value="NAD(P)-bd_dom_sf"/>
</dbReference>
<protein>
    <recommendedName>
        <fullName evidence="3">CoA-binding domain-containing protein</fullName>
    </recommendedName>
</protein>
<reference evidence="1 2" key="1">
    <citation type="journal article" date="2016" name="Proc. Natl. Acad. Sci. U.S.A.">
        <title>Comparative genomics of biotechnologically important yeasts.</title>
        <authorList>
            <person name="Riley R."/>
            <person name="Haridas S."/>
            <person name="Wolfe K.H."/>
            <person name="Lopes M.R."/>
            <person name="Hittinger C.T."/>
            <person name="Goeker M."/>
            <person name="Salamov A.A."/>
            <person name="Wisecaver J.H."/>
            <person name="Long T.M."/>
            <person name="Calvey C.H."/>
            <person name="Aerts A.L."/>
            <person name="Barry K.W."/>
            <person name="Choi C."/>
            <person name="Clum A."/>
            <person name="Coughlan A.Y."/>
            <person name="Deshpande S."/>
            <person name="Douglass A.P."/>
            <person name="Hanson S.J."/>
            <person name="Klenk H.-P."/>
            <person name="LaButti K.M."/>
            <person name="Lapidus A."/>
            <person name="Lindquist E.A."/>
            <person name="Lipzen A.M."/>
            <person name="Meier-Kolthoff J.P."/>
            <person name="Ohm R.A."/>
            <person name="Otillar R.P."/>
            <person name="Pangilinan J.L."/>
            <person name="Peng Y."/>
            <person name="Rokas A."/>
            <person name="Rosa C.A."/>
            <person name="Scheuner C."/>
            <person name="Sibirny A.A."/>
            <person name="Slot J.C."/>
            <person name="Stielow J.B."/>
            <person name="Sun H."/>
            <person name="Kurtzman C.P."/>
            <person name="Blackwell M."/>
            <person name="Grigoriev I.V."/>
            <person name="Jeffries T.W."/>
        </authorList>
    </citation>
    <scope>NUCLEOTIDE SEQUENCE [LARGE SCALE GENOMIC DNA]</scope>
    <source>
        <strain evidence="1 2">DSM 6958</strain>
    </source>
</reference>
<dbReference type="PANTHER" id="PTHR11117">
    <property type="entry name" value="SUCCINYL-COA LIGASE SUBUNIT ALPHA"/>
    <property type="match status" value="1"/>
</dbReference>
<dbReference type="SUPFAM" id="SSF51735">
    <property type="entry name" value="NAD(P)-binding Rossmann-fold domains"/>
    <property type="match status" value="1"/>
</dbReference>
<dbReference type="STRING" id="857566.A0A1E3PDH1"/>
<accession>A0A1E3PDH1</accession>
<sequence length="109" mass="12125">MTWINFVPLSAKSIEEAIEEAIEAEIPLVVCITEGIHQHDMVRVIDMLKTLSKTRFVGPNCHGIIAPGQCKIGIMPSSIHKRDRIGIRNNSPTVTSHAFTFILQVYNGK</sequence>
<dbReference type="PANTHER" id="PTHR11117:SF2">
    <property type="entry name" value="SUCCINATE--COA LIGASE [ADP_GDP-FORMING] SUBUNIT ALPHA, MITOCHONDRIAL"/>
    <property type="match status" value="1"/>
</dbReference>
<dbReference type="GO" id="GO:0004775">
    <property type="term" value="F:succinate-CoA ligase (ADP-forming) activity"/>
    <property type="evidence" value="ECO:0007669"/>
    <property type="project" value="TreeGrafter"/>
</dbReference>
<dbReference type="Gene3D" id="3.40.50.261">
    <property type="entry name" value="Succinyl-CoA synthetase domains"/>
    <property type="match status" value="1"/>
</dbReference>
<dbReference type="SUPFAM" id="SSF52210">
    <property type="entry name" value="Succinyl-CoA synthetase domains"/>
    <property type="match status" value="1"/>
</dbReference>
<dbReference type="AlphaFoldDB" id="A0A1E3PDH1"/>
<organism evidence="1 2">
    <name type="scientific">Nadsonia fulvescens var. elongata DSM 6958</name>
    <dbReference type="NCBI Taxonomy" id="857566"/>
    <lineage>
        <taxon>Eukaryota</taxon>
        <taxon>Fungi</taxon>
        <taxon>Dikarya</taxon>
        <taxon>Ascomycota</taxon>
        <taxon>Saccharomycotina</taxon>
        <taxon>Dipodascomycetes</taxon>
        <taxon>Dipodascales</taxon>
        <taxon>Dipodascales incertae sedis</taxon>
        <taxon>Nadsonia</taxon>
    </lineage>
</organism>
<keyword evidence="2" id="KW-1185">Reference proteome</keyword>
<dbReference type="EMBL" id="KV454415">
    <property type="protein sequence ID" value="ODQ63340.1"/>
    <property type="molecule type" value="Genomic_DNA"/>
</dbReference>
<gene>
    <name evidence="1" type="ORF">NADFUDRAFT_44250</name>
</gene>
<dbReference type="InterPro" id="IPR016102">
    <property type="entry name" value="Succinyl-CoA_synth-like"/>
</dbReference>
<dbReference type="GO" id="GO:0009361">
    <property type="term" value="C:succinate-CoA ligase complex (ADP-forming)"/>
    <property type="evidence" value="ECO:0007669"/>
    <property type="project" value="TreeGrafter"/>
</dbReference>
<evidence type="ECO:0000313" key="2">
    <source>
        <dbReference type="Proteomes" id="UP000095009"/>
    </source>
</evidence>
<dbReference type="OrthoDB" id="1664372at2759"/>
<evidence type="ECO:0008006" key="3">
    <source>
        <dbReference type="Google" id="ProtNLM"/>
    </source>
</evidence>
<name>A0A1E3PDH1_9ASCO</name>
<proteinExistence type="predicted"/>
<evidence type="ECO:0000313" key="1">
    <source>
        <dbReference type="EMBL" id="ODQ63340.1"/>
    </source>
</evidence>